<reference evidence="1" key="1">
    <citation type="submission" date="2019-08" db="EMBL/GenBank/DDBJ databases">
        <authorList>
            <person name="Kucharzyk K."/>
            <person name="Murdoch R.W."/>
            <person name="Higgins S."/>
            <person name="Loffler F."/>
        </authorList>
    </citation>
    <scope>NUCLEOTIDE SEQUENCE</scope>
</reference>
<organism evidence="1">
    <name type="scientific">bioreactor metagenome</name>
    <dbReference type="NCBI Taxonomy" id="1076179"/>
    <lineage>
        <taxon>unclassified sequences</taxon>
        <taxon>metagenomes</taxon>
        <taxon>ecological metagenomes</taxon>
    </lineage>
</organism>
<evidence type="ECO:0000313" key="1">
    <source>
        <dbReference type="EMBL" id="MPL87103.1"/>
    </source>
</evidence>
<name>A0A644V8H9_9ZZZZ</name>
<gene>
    <name evidence="1" type="ORF">SDC9_33097</name>
</gene>
<proteinExistence type="predicted"/>
<dbReference type="EMBL" id="VSSQ01000233">
    <property type="protein sequence ID" value="MPL87103.1"/>
    <property type="molecule type" value="Genomic_DNA"/>
</dbReference>
<accession>A0A644V8H9</accession>
<sequence length="168" mass="19173">MISSNVTKQNFIAGKLKEADIQSFISDKVQEGFGMINKAQLDIYYDNLYREGKELKQKIRKGKRIQRRSGALESSLNRATAQIITAGTNFMLTATILKQLRFLDMKKKGNWRIYNAQVWGILYNNTYPDIKYALGSHVKDQVNNALHKAMSAGNNTKFSDQYNKAKGR</sequence>
<comment type="caution">
    <text evidence="1">The sequence shown here is derived from an EMBL/GenBank/DDBJ whole genome shotgun (WGS) entry which is preliminary data.</text>
</comment>
<protein>
    <submittedName>
        <fullName evidence="1">Uncharacterized protein</fullName>
    </submittedName>
</protein>
<dbReference type="AlphaFoldDB" id="A0A644V8H9"/>